<evidence type="ECO:0000313" key="2">
    <source>
        <dbReference type="EMBL" id="OGL73888.1"/>
    </source>
</evidence>
<comment type="caution">
    <text evidence="2">The sequence shown here is derived from an EMBL/GenBank/DDBJ whole genome shotgun (WGS) entry which is preliminary data.</text>
</comment>
<protein>
    <submittedName>
        <fullName evidence="2">Uncharacterized protein</fullName>
    </submittedName>
</protein>
<dbReference type="EMBL" id="MGEA01000043">
    <property type="protein sequence ID" value="OGL73888.1"/>
    <property type="molecule type" value="Genomic_DNA"/>
</dbReference>
<organism evidence="2 3">
    <name type="scientific">Candidatus Uhrbacteria bacterium RIFCSPHIGHO2_02_FULL_60_10</name>
    <dbReference type="NCBI Taxonomy" id="1802392"/>
    <lineage>
        <taxon>Bacteria</taxon>
        <taxon>Candidatus Uhriibacteriota</taxon>
    </lineage>
</organism>
<proteinExistence type="predicted"/>
<feature type="compositionally biased region" description="Gly residues" evidence="1">
    <location>
        <begin position="151"/>
        <end position="162"/>
    </location>
</feature>
<feature type="region of interest" description="Disordered" evidence="1">
    <location>
        <begin position="142"/>
        <end position="173"/>
    </location>
</feature>
<dbReference type="Proteomes" id="UP000177088">
    <property type="component" value="Unassembled WGS sequence"/>
</dbReference>
<sequence length="206" mass="20426">MNMMSKATYGRGAKGIVPIVLLVAIVVALVAAAGTGVYFYKFAKPAVPSGAPAPEAGKTVGDKPTATPFQDVFDSLQVAAPGFEVPSASALPSLEASALNLSSASLPSTGVFRDFTAQTDTSYSYKLDVAVPEVQLDVPIVTTEPTESGTGSSGGSTGGSAGSGSDQGTPSAANCAQFSSIPSGYCSAVGDPNGIALCQACKAAGY</sequence>
<evidence type="ECO:0000313" key="3">
    <source>
        <dbReference type="Proteomes" id="UP000177088"/>
    </source>
</evidence>
<evidence type="ECO:0000256" key="1">
    <source>
        <dbReference type="SAM" id="MobiDB-lite"/>
    </source>
</evidence>
<accession>A0A1F7U7T3</accession>
<name>A0A1F7U7T3_9BACT</name>
<gene>
    <name evidence="2" type="ORF">A3C96_01440</name>
</gene>
<reference evidence="2 3" key="1">
    <citation type="journal article" date="2016" name="Nat. Commun.">
        <title>Thousands of microbial genomes shed light on interconnected biogeochemical processes in an aquifer system.</title>
        <authorList>
            <person name="Anantharaman K."/>
            <person name="Brown C.T."/>
            <person name="Hug L.A."/>
            <person name="Sharon I."/>
            <person name="Castelle C.J."/>
            <person name="Probst A.J."/>
            <person name="Thomas B.C."/>
            <person name="Singh A."/>
            <person name="Wilkins M.J."/>
            <person name="Karaoz U."/>
            <person name="Brodie E.L."/>
            <person name="Williams K.H."/>
            <person name="Hubbard S.S."/>
            <person name="Banfield J.F."/>
        </authorList>
    </citation>
    <scope>NUCLEOTIDE SEQUENCE [LARGE SCALE GENOMIC DNA]</scope>
</reference>
<dbReference type="AlphaFoldDB" id="A0A1F7U7T3"/>